<keyword evidence="7 11" id="KW-0648">Protein biosynthesis</keyword>
<dbReference type="Gene3D" id="3.10.290.10">
    <property type="entry name" value="RNA-binding S4 domain"/>
    <property type="match status" value="1"/>
</dbReference>
<keyword evidence="3 11" id="KW-0436">Ligase</keyword>
<dbReference type="Gene3D" id="3.40.50.620">
    <property type="entry name" value="HUPs"/>
    <property type="match status" value="1"/>
</dbReference>
<keyword evidence="15" id="KW-1185">Reference proteome</keyword>
<dbReference type="Pfam" id="PF00579">
    <property type="entry name" value="tRNA-synt_1b"/>
    <property type="match status" value="1"/>
</dbReference>
<keyword evidence="2 11" id="KW-0963">Cytoplasm</keyword>
<evidence type="ECO:0000313" key="14">
    <source>
        <dbReference type="EMBL" id="MDG4945554.1"/>
    </source>
</evidence>
<dbReference type="InterPro" id="IPR036986">
    <property type="entry name" value="S4_RNA-bd_sf"/>
</dbReference>
<dbReference type="EMBL" id="JANCMU010000001">
    <property type="protein sequence ID" value="MDG4945554.1"/>
    <property type="molecule type" value="Genomic_DNA"/>
</dbReference>
<dbReference type="GO" id="GO:0042803">
    <property type="term" value="F:protein homodimerization activity"/>
    <property type="evidence" value="ECO:0007669"/>
    <property type="project" value="UniProtKB-ARBA"/>
</dbReference>
<evidence type="ECO:0000256" key="11">
    <source>
        <dbReference type="HAMAP-Rule" id="MF_02006"/>
    </source>
</evidence>
<evidence type="ECO:0000256" key="8">
    <source>
        <dbReference type="ARBA" id="ARBA00023146"/>
    </source>
</evidence>
<name>A0A9X4RX42_9FLAO</name>
<evidence type="ECO:0000256" key="2">
    <source>
        <dbReference type="ARBA" id="ARBA00022490"/>
    </source>
</evidence>
<dbReference type="GO" id="GO:0003723">
    <property type="term" value="F:RNA binding"/>
    <property type="evidence" value="ECO:0007669"/>
    <property type="project" value="UniProtKB-KW"/>
</dbReference>
<feature type="binding site" evidence="11">
    <location>
        <position position="173"/>
    </location>
    <ligand>
        <name>L-tyrosine</name>
        <dbReference type="ChEBI" id="CHEBI:58315"/>
    </ligand>
</feature>
<evidence type="ECO:0000256" key="6">
    <source>
        <dbReference type="ARBA" id="ARBA00022884"/>
    </source>
</evidence>
<evidence type="ECO:0000256" key="12">
    <source>
        <dbReference type="PROSITE-ProRule" id="PRU00182"/>
    </source>
</evidence>
<comment type="subunit">
    <text evidence="11">Homodimer.</text>
</comment>
<dbReference type="HAMAP" id="MF_02006">
    <property type="entry name" value="Tyr_tRNA_synth_type1"/>
    <property type="match status" value="1"/>
</dbReference>
<dbReference type="InterPro" id="IPR054608">
    <property type="entry name" value="SYY-like_C"/>
</dbReference>
<feature type="binding site" evidence="11">
    <location>
        <position position="177"/>
    </location>
    <ligand>
        <name>L-tyrosine</name>
        <dbReference type="ChEBI" id="CHEBI:58315"/>
    </ligand>
</feature>
<dbReference type="NCBIfam" id="TIGR00234">
    <property type="entry name" value="tyrS"/>
    <property type="match status" value="1"/>
</dbReference>
<dbReference type="FunFam" id="1.10.240.10:FF:000001">
    <property type="entry name" value="Tyrosine--tRNA ligase"/>
    <property type="match status" value="1"/>
</dbReference>
<dbReference type="InterPro" id="IPR024088">
    <property type="entry name" value="Tyr-tRNA-ligase_bac-type"/>
</dbReference>
<dbReference type="SUPFAM" id="SSF55174">
    <property type="entry name" value="Alpha-L RNA-binding motif"/>
    <property type="match status" value="1"/>
</dbReference>
<evidence type="ECO:0000256" key="3">
    <source>
        <dbReference type="ARBA" id="ARBA00022598"/>
    </source>
</evidence>
<reference evidence="14" key="1">
    <citation type="submission" date="2022-07" db="EMBL/GenBank/DDBJ databases">
        <title>Description and genome-wide analysis of Profundicola chukchiensis gen. nov., sp. nov., marine bacteria isolated from bottom sediments of the Chukchi Sea.</title>
        <authorList>
            <person name="Romanenko L."/>
            <person name="Otstavnykh N."/>
            <person name="Kurilenko V."/>
            <person name="Eremeev V."/>
            <person name="Velansky P."/>
            <person name="Mikhailov V."/>
            <person name="Isaeva M."/>
        </authorList>
    </citation>
    <scope>NUCLEOTIDE SEQUENCE</scope>
    <source>
        <strain evidence="14">KMM 9713</strain>
    </source>
</reference>
<evidence type="ECO:0000259" key="13">
    <source>
        <dbReference type="Pfam" id="PF22421"/>
    </source>
</evidence>
<keyword evidence="4 11" id="KW-0547">Nucleotide-binding</keyword>
<evidence type="ECO:0000256" key="9">
    <source>
        <dbReference type="ARBA" id="ARBA00048248"/>
    </source>
</evidence>
<comment type="function">
    <text evidence="11">Catalyzes the attachment of tyrosine to tRNA(Tyr) in a two-step reaction: tyrosine is first activated by ATP to form Tyr-AMP and then transferred to the acceptor end of tRNA(Tyr).</text>
</comment>
<feature type="short sequence motif" description="'KMSKS' region" evidence="11">
    <location>
        <begin position="235"/>
        <end position="239"/>
    </location>
</feature>
<dbReference type="EC" id="6.1.1.1" evidence="11"/>
<protein>
    <recommendedName>
        <fullName evidence="11">Tyrosine--tRNA ligase</fullName>
        <ecNumber evidence="11">6.1.1.1</ecNumber>
    </recommendedName>
    <alternativeName>
        <fullName evidence="11">Tyrosyl-tRNA synthetase</fullName>
        <shortName evidence="11">TyrRS</shortName>
    </alternativeName>
</protein>
<dbReference type="PROSITE" id="PS50889">
    <property type="entry name" value="S4"/>
    <property type="match status" value="1"/>
</dbReference>
<comment type="catalytic activity">
    <reaction evidence="9 11">
        <text>tRNA(Tyr) + L-tyrosine + ATP = L-tyrosyl-tRNA(Tyr) + AMP + diphosphate + H(+)</text>
        <dbReference type="Rhea" id="RHEA:10220"/>
        <dbReference type="Rhea" id="RHEA-COMP:9706"/>
        <dbReference type="Rhea" id="RHEA-COMP:9707"/>
        <dbReference type="ChEBI" id="CHEBI:15378"/>
        <dbReference type="ChEBI" id="CHEBI:30616"/>
        <dbReference type="ChEBI" id="CHEBI:33019"/>
        <dbReference type="ChEBI" id="CHEBI:58315"/>
        <dbReference type="ChEBI" id="CHEBI:78442"/>
        <dbReference type="ChEBI" id="CHEBI:78536"/>
        <dbReference type="ChEBI" id="CHEBI:456215"/>
        <dbReference type="EC" id="6.1.1.1"/>
    </reaction>
</comment>
<organism evidence="14 15">
    <name type="scientific">Profundicola chukchiensis</name>
    <dbReference type="NCBI Taxonomy" id="2961959"/>
    <lineage>
        <taxon>Bacteria</taxon>
        <taxon>Pseudomonadati</taxon>
        <taxon>Bacteroidota</taxon>
        <taxon>Flavobacteriia</taxon>
        <taxon>Flavobacteriales</taxon>
        <taxon>Weeksellaceae</taxon>
        <taxon>Profundicola</taxon>
    </lineage>
</organism>
<comment type="caution">
    <text evidence="14">The sequence shown here is derived from an EMBL/GenBank/DDBJ whole genome shotgun (WGS) entry which is preliminary data.</text>
</comment>
<keyword evidence="8 11" id="KW-0030">Aminoacyl-tRNA synthetase</keyword>
<evidence type="ECO:0000256" key="4">
    <source>
        <dbReference type="ARBA" id="ARBA00022741"/>
    </source>
</evidence>
<comment type="subcellular location">
    <subcellularLocation>
        <location evidence="1 11">Cytoplasm</location>
    </subcellularLocation>
</comment>
<evidence type="ECO:0000256" key="7">
    <source>
        <dbReference type="ARBA" id="ARBA00022917"/>
    </source>
</evidence>
<dbReference type="Pfam" id="PF22421">
    <property type="entry name" value="SYY_C-terminal"/>
    <property type="match status" value="1"/>
</dbReference>
<dbReference type="AlphaFoldDB" id="A0A9X4RX42"/>
<evidence type="ECO:0000256" key="5">
    <source>
        <dbReference type="ARBA" id="ARBA00022840"/>
    </source>
</evidence>
<dbReference type="PANTHER" id="PTHR11766">
    <property type="entry name" value="TYROSYL-TRNA SYNTHETASE"/>
    <property type="match status" value="1"/>
</dbReference>
<dbReference type="Proteomes" id="UP001152599">
    <property type="component" value="Unassembled WGS sequence"/>
</dbReference>
<dbReference type="InterPro" id="IPR002305">
    <property type="entry name" value="aa-tRNA-synth_Ic"/>
</dbReference>
<dbReference type="PANTHER" id="PTHR11766:SF0">
    <property type="entry name" value="TYROSINE--TRNA LIGASE, MITOCHONDRIAL"/>
    <property type="match status" value="1"/>
</dbReference>
<dbReference type="GO" id="GO:0004831">
    <property type="term" value="F:tyrosine-tRNA ligase activity"/>
    <property type="evidence" value="ECO:0007669"/>
    <property type="project" value="UniProtKB-UniRule"/>
</dbReference>
<proteinExistence type="inferred from homology"/>
<feature type="short sequence motif" description="'HIGH' region" evidence="11">
    <location>
        <begin position="38"/>
        <end position="47"/>
    </location>
</feature>
<dbReference type="InterPro" id="IPR002307">
    <property type="entry name" value="Tyr-tRNA-ligase"/>
</dbReference>
<evidence type="ECO:0000256" key="10">
    <source>
        <dbReference type="ARBA" id="ARBA00060965"/>
    </source>
</evidence>
<keyword evidence="6 12" id="KW-0694">RNA-binding</keyword>
<evidence type="ECO:0000313" key="15">
    <source>
        <dbReference type="Proteomes" id="UP001152599"/>
    </source>
</evidence>
<dbReference type="GO" id="GO:0005524">
    <property type="term" value="F:ATP binding"/>
    <property type="evidence" value="ECO:0007669"/>
    <property type="project" value="UniProtKB-UniRule"/>
</dbReference>
<keyword evidence="5 11" id="KW-0067">ATP-binding</keyword>
<sequence length="430" mass="48654">MYNFLEELQWRGLIQDTTPGLEEQLNKEKTTGYIGFDPTADSLHIGSLVPILILMHYRKAGHKPVALVGGATGMIGDPTGKSDERNLLDEETLAKNVEGIKNVLSRFLDFDATDENAPVLVNNYDWMKDFSFIDFVRDVGKRITVNYMMAKDSVKKRLSGESGVGMSFTEFTYQLIQGYDFHHLYHDMGVKFQMGGSDQWGNMTTGTELIRRMSDGKTEAFAMTCPLVTKADGTKFGKSEGGNIWLDADKTSVYTFYQFWLNVADEDAERFIKFYTFLDKETIEKLTAEHKEEPHRRILQNALADSVTTLVHGEEELELAKKASQILFGKSTSEDLKNLNEQTFLDVFEGVSQQEVGEDIFELELLDFLSEGSGFLASKGEARRALKENSISINKDKINDDYKPSKEDLIAGKYLLLQRGKKNYHIVIVK</sequence>
<dbReference type="InterPro" id="IPR024107">
    <property type="entry name" value="Tyr-tRNA-ligase_bac_1"/>
</dbReference>
<dbReference type="FunFam" id="3.40.50.620:FF:000008">
    <property type="entry name" value="Tyrosine--tRNA ligase"/>
    <property type="match status" value="1"/>
</dbReference>
<dbReference type="CDD" id="cd00805">
    <property type="entry name" value="TyrRS_core"/>
    <property type="match status" value="1"/>
</dbReference>
<gene>
    <name evidence="11 14" type="primary">tyrS</name>
    <name evidence="14" type="ORF">NMK71_03940</name>
</gene>
<dbReference type="Gene3D" id="1.10.240.10">
    <property type="entry name" value="Tyrosyl-Transfer RNA Synthetase"/>
    <property type="match status" value="1"/>
</dbReference>
<dbReference type="SUPFAM" id="SSF52374">
    <property type="entry name" value="Nucleotidylyl transferase"/>
    <property type="match status" value="1"/>
</dbReference>
<dbReference type="InterPro" id="IPR014729">
    <property type="entry name" value="Rossmann-like_a/b/a_fold"/>
</dbReference>
<feature type="domain" description="Tyrosine--tRNA ligase SYY-like C-terminal" evidence="13">
    <location>
        <begin position="347"/>
        <end position="427"/>
    </location>
</feature>
<dbReference type="PRINTS" id="PR01040">
    <property type="entry name" value="TRNASYNTHTYR"/>
</dbReference>
<feature type="binding site" evidence="11">
    <location>
        <position position="33"/>
    </location>
    <ligand>
        <name>L-tyrosine</name>
        <dbReference type="ChEBI" id="CHEBI:58315"/>
    </ligand>
</feature>
<evidence type="ECO:0000256" key="1">
    <source>
        <dbReference type="ARBA" id="ARBA00004496"/>
    </source>
</evidence>
<dbReference type="RefSeq" id="WP_304420140.1">
    <property type="nucleotide sequence ID" value="NZ_JANCMU010000001.1"/>
</dbReference>
<comment type="similarity">
    <text evidence="10 11">Belongs to the class-I aminoacyl-tRNA synthetase family. TyrS type 1 subfamily.</text>
</comment>
<accession>A0A9X4RX42</accession>
<dbReference type="GO" id="GO:0005829">
    <property type="term" value="C:cytosol"/>
    <property type="evidence" value="ECO:0007669"/>
    <property type="project" value="TreeGrafter"/>
</dbReference>
<feature type="binding site" evidence="11">
    <location>
        <position position="238"/>
    </location>
    <ligand>
        <name>ATP</name>
        <dbReference type="ChEBI" id="CHEBI:30616"/>
    </ligand>
</feature>
<dbReference type="GO" id="GO:0006437">
    <property type="term" value="P:tyrosyl-tRNA aminoacylation"/>
    <property type="evidence" value="ECO:0007669"/>
    <property type="project" value="UniProtKB-UniRule"/>
</dbReference>